<dbReference type="PANTHER" id="PTHR42901">
    <property type="entry name" value="ALCOHOL DEHYDROGENASE"/>
    <property type="match status" value="1"/>
</dbReference>
<dbReference type="PRINTS" id="PR00081">
    <property type="entry name" value="GDHRDH"/>
</dbReference>
<dbReference type="PRINTS" id="PR00080">
    <property type="entry name" value="SDRFAMILY"/>
</dbReference>
<protein>
    <recommendedName>
        <fullName evidence="6">Short-chain dehydrogenase</fullName>
    </recommendedName>
</protein>
<dbReference type="RefSeq" id="WP_090663458.1">
    <property type="nucleotide sequence ID" value="NZ_FMZX01000005.1"/>
</dbReference>
<sequence>MASSIAAGTALVTGASSGIGAVYAERLARRGHDLLLVARNVGRLEELAGRLAQETGRKAETLAADLLQQADLRRVETRLREDAGITMLVNNAGVAVAGPMLDADIDRLEAMVQLNVVAAMRLAGAATTAFKARNAGTLINIASVLALAPERFNPVYSATKSFVLTLSQGLDAELRGTGVRVQAVLPGATRTAIWELAGVDVANLPPEMVMEVEDMVGAALAGLDQGELVTIPSLPDAADWERADAARLALGPNLSRNHPAERYLRGELALEAGA</sequence>
<dbReference type="InterPro" id="IPR036291">
    <property type="entry name" value="NAD(P)-bd_dom_sf"/>
</dbReference>
<dbReference type="InterPro" id="IPR002347">
    <property type="entry name" value="SDR_fam"/>
</dbReference>
<dbReference type="CDD" id="cd05233">
    <property type="entry name" value="SDR_c"/>
    <property type="match status" value="1"/>
</dbReference>
<keyword evidence="2" id="KW-0560">Oxidoreductase</keyword>
<evidence type="ECO:0008006" key="6">
    <source>
        <dbReference type="Google" id="ProtNLM"/>
    </source>
</evidence>
<proteinExistence type="inferred from homology"/>
<evidence type="ECO:0000256" key="2">
    <source>
        <dbReference type="ARBA" id="ARBA00023002"/>
    </source>
</evidence>
<organism evidence="4 5">
    <name type="scientific">Belnapia rosea</name>
    <dbReference type="NCBI Taxonomy" id="938405"/>
    <lineage>
        <taxon>Bacteria</taxon>
        <taxon>Pseudomonadati</taxon>
        <taxon>Pseudomonadota</taxon>
        <taxon>Alphaproteobacteria</taxon>
        <taxon>Acetobacterales</taxon>
        <taxon>Roseomonadaceae</taxon>
        <taxon>Belnapia</taxon>
    </lineage>
</organism>
<evidence type="ECO:0000313" key="5">
    <source>
        <dbReference type="Proteomes" id="UP000198925"/>
    </source>
</evidence>
<evidence type="ECO:0000313" key="4">
    <source>
        <dbReference type="EMBL" id="SDD22028.1"/>
    </source>
</evidence>
<gene>
    <name evidence="4" type="ORF">SAMN04487779_1005220</name>
</gene>
<dbReference type="STRING" id="938405.SAMN02927895_02350"/>
<reference evidence="4 5" key="1">
    <citation type="submission" date="2016-10" db="EMBL/GenBank/DDBJ databases">
        <authorList>
            <person name="de Groot N.N."/>
        </authorList>
    </citation>
    <scope>NUCLEOTIDE SEQUENCE [LARGE SCALE GENOMIC DNA]</scope>
    <source>
        <strain evidence="4 5">CPCC 100156</strain>
    </source>
</reference>
<dbReference type="Pfam" id="PF00106">
    <property type="entry name" value="adh_short"/>
    <property type="match status" value="1"/>
</dbReference>
<accession>A0A1G6SYZ8</accession>
<dbReference type="PIRSF" id="PIRSF000126">
    <property type="entry name" value="11-beta-HSD1"/>
    <property type="match status" value="1"/>
</dbReference>
<dbReference type="EMBL" id="FMZX01000005">
    <property type="protein sequence ID" value="SDD22028.1"/>
    <property type="molecule type" value="Genomic_DNA"/>
</dbReference>
<name>A0A1G6SYZ8_9PROT</name>
<dbReference type="Gene3D" id="3.40.50.720">
    <property type="entry name" value="NAD(P)-binding Rossmann-like Domain"/>
    <property type="match status" value="1"/>
</dbReference>
<dbReference type="GO" id="GO:0016491">
    <property type="term" value="F:oxidoreductase activity"/>
    <property type="evidence" value="ECO:0007669"/>
    <property type="project" value="UniProtKB-KW"/>
</dbReference>
<evidence type="ECO:0000256" key="1">
    <source>
        <dbReference type="ARBA" id="ARBA00006484"/>
    </source>
</evidence>
<comment type="similarity">
    <text evidence="1 3">Belongs to the short-chain dehydrogenases/reductases (SDR) family.</text>
</comment>
<keyword evidence="5" id="KW-1185">Reference proteome</keyword>
<dbReference type="Proteomes" id="UP000198925">
    <property type="component" value="Unassembled WGS sequence"/>
</dbReference>
<evidence type="ECO:0000256" key="3">
    <source>
        <dbReference type="RuleBase" id="RU000363"/>
    </source>
</evidence>
<dbReference type="PANTHER" id="PTHR42901:SF1">
    <property type="entry name" value="ALCOHOL DEHYDROGENASE"/>
    <property type="match status" value="1"/>
</dbReference>
<dbReference type="AlphaFoldDB" id="A0A1G6SYZ8"/>
<dbReference type="SUPFAM" id="SSF51735">
    <property type="entry name" value="NAD(P)-binding Rossmann-fold domains"/>
    <property type="match status" value="1"/>
</dbReference>